<gene>
    <name evidence="14" type="primary">Oma1</name>
    <name evidence="14" type="ORF">HELFUL_R12126</name>
</gene>
<evidence type="ECO:0000256" key="5">
    <source>
        <dbReference type="ARBA" id="ARBA00022801"/>
    </source>
</evidence>
<feature type="non-terminal residue" evidence="14">
    <location>
        <position position="460"/>
    </location>
</feature>
<keyword evidence="4" id="KW-0479">Metal-binding</keyword>
<dbReference type="GO" id="GO:0004222">
    <property type="term" value="F:metalloendopeptidase activity"/>
    <property type="evidence" value="ECO:0007669"/>
    <property type="project" value="InterPro"/>
</dbReference>
<dbReference type="EMBL" id="VXBZ01009727">
    <property type="protein sequence ID" value="NXP53265.1"/>
    <property type="molecule type" value="Genomic_DNA"/>
</dbReference>
<feature type="non-terminal residue" evidence="14">
    <location>
        <position position="1"/>
    </location>
</feature>
<dbReference type="GO" id="GO:0006515">
    <property type="term" value="P:protein quality control for misfolded or incompletely synthesized proteins"/>
    <property type="evidence" value="ECO:0007669"/>
    <property type="project" value="TreeGrafter"/>
</dbReference>
<keyword evidence="5" id="KW-0378">Hydrolase</keyword>
<evidence type="ECO:0000256" key="1">
    <source>
        <dbReference type="ARBA" id="ARBA00001947"/>
    </source>
</evidence>
<dbReference type="Proteomes" id="UP000590868">
    <property type="component" value="Unassembled WGS sequence"/>
</dbReference>
<dbReference type="GO" id="GO:0005743">
    <property type="term" value="C:mitochondrial inner membrane"/>
    <property type="evidence" value="ECO:0007669"/>
    <property type="project" value="TreeGrafter"/>
</dbReference>
<evidence type="ECO:0000256" key="6">
    <source>
        <dbReference type="ARBA" id="ARBA00022833"/>
    </source>
</evidence>
<dbReference type="GO" id="GO:0034982">
    <property type="term" value="P:mitochondrial protein processing"/>
    <property type="evidence" value="ECO:0007669"/>
    <property type="project" value="TreeGrafter"/>
</dbReference>
<organism evidence="14 15">
    <name type="scientific">Heliornis fulica</name>
    <name type="common">sungrebe</name>
    <dbReference type="NCBI Taxonomy" id="54369"/>
    <lineage>
        <taxon>Eukaryota</taxon>
        <taxon>Metazoa</taxon>
        <taxon>Chordata</taxon>
        <taxon>Craniata</taxon>
        <taxon>Vertebrata</taxon>
        <taxon>Euteleostomi</taxon>
        <taxon>Archelosauria</taxon>
        <taxon>Archosauria</taxon>
        <taxon>Dinosauria</taxon>
        <taxon>Saurischia</taxon>
        <taxon>Theropoda</taxon>
        <taxon>Coelurosauria</taxon>
        <taxon>Aves</taxon>
        <taxon>Neognathae</taxon>
        <taxon>Neoaves</taxon>
        <taxon>Gruiformes</taxon>
        <taxon>Heliornithidae</taxon>
        <taxon>Heliornis</taxon>
    </lineage>
</organism>
<comment type="cofactor">
    <cofactor evidence="1">
        <name>Zn(2+)</name>
        <dbReference type="ChEBI" id="CHEBI:29105"/>
    </cofactor>
</comment>
<dbReference type="CDD" id="cd07331">
    <property type="entry name" value="M48C_Oma1_like"/>
    <property type="match status" value="1"/>
</dbReference>
<keyword evidence="6" id="KW-0862">Zinc</keyword>
<evidence type="ECO:0000256" key="10">
    <source>
        <dbReference type="ARBA" id="ARBA00042978"/>
    </source>
</evidence>
<sequence length="460" mass="52787">LSGNTRNCFLSGSPDPYRNFIIKGLRCLLNAPNTEVQKNAHHPSGRPCYQSFQPLRAKITSLQISSVGQRPHHFSAWNTQMIRSFHTSPSFQAAPVALFWIIVKPAQKLFAIILGRSIRKWWKALPPNKRELFKESARKNKWKILLGVSSLGVLFVMFYFTHLEETPITGRARLLVFGKDHFRELSQIEYNMWMEELENEMLPETDPRYQVVERVVGHLLESNKDIPQIPLVKWVIHVVDKSEVNAFVLPNGQVFVFTGLLNAVSDIHQLSFILGHEIAHAVLEHAVKKASLVHFLDFLSLIFLTMIWAMCPRDSLAVIGQWIQSKLQEFMFDKPYSRRLEAEADKVGLLFAAKACVDVRASSVFWQQMELAEIIQGQPKLPEWLSTHPSHENRSEHLDRLIPEALKIRENCNCPSLSGPDPRLIFRLNLQHLLESCKDEETPNSAKRDLSKPKLDFPHT</sequence>
<evidence type="ECO:0000256" key="3">
    <source>
        <dbReference type="ARBA" id="ARBA00022670"/>
    </source>
</evidence>
<dbReference type="InterPro" id="IPR001915">
    <property type="entry name" value="Peptidase_M48"/>
</dbReference>
<keyword evidence="12" id="KW-1133">Transmembrane helix</keyword>
<dbReference type="PANTHER" id="PTHR22726:SF1">
    <property type="entry name" value="METALLOENDOPEPTIDASE OMA1, MITOCHONDRIAL"/>
    <property type="match status" value="1"/>
</dbReference>
<keyword evidence="12" id="KW-0472">Membrane</keyword>
<keyword evidence="15" id="KW-1185">Reference proteome</keyword>
<dbReference type="AlphaFoldDB" id="A0A7L2B1Q0"/>
<feature type="domain" description="Peptidase M48" evidence="13">
    <location>
        <begin position="212"/>
        <end position="400"/>
    </location>
</feature>
<evidence type="ECO:0000256" key="9">
    <source>
        <dbReference type="ARBA" id="ARBA00040360"/>
    </source>
</evidence>
<comment type="caution">
    <text evidence="14">The sequence shown here is derived from an EMBL/GenBank/DDBJ whole genome shotgun (WGS) entry which is preliminary data.</text>
</comment>
<evidence type="ECO:0000256" key="4">
    <source>
        <dbReference type="ARBA" id="ARBA00022723"/>
    </source>
</evidence>
<feature type="transmembrane region" description="Helical" evidence="12">
    <location>
        <begin position="144"/>
        <end position="161"/>
    </location>
</feature>
<dbReference type="InterPro" id="IPR051156">
    <property type="entry name" value="Mito/Outer_Membr_Metalloprot"/>
</dbReference>
<dbReference type="Pfam" id="PF01435">
    <property type="entry name" value="Peptidase_M48"/>
    <property type="match status" value="1"/>
</dbReference>
<evidence type="ECO:0000259" key="13">
    <source>
        <dbReference type="Pfam" id="PF01435"/>
    </source>
</evidence>
<evidence type="ECO:0000313" key="14">
    <source>
        <dbReference type="EMBL" id="NXP53265.1"/>
    </source>
</evidence>
<reference evidence="14 15" key="1">
    <citation type="submission" date="2019-09" db="EMBL/GenBank/DDBJ databases">
        <title>Bird 10,000 Genomes (B10K) Project - Family phase.</title>
        <authorList>
            <person name="Zhang G."/>
        </authorList>
    </citation>
    <scope>NUCLEOTIDE SEQUENCE [LARGE SCALE GENOMIC DNA]</scope>
    <source>
        <strain evidence="14">B10K-DU-001-55</strain>
        <tissue evidence="14">Muscle</tissue>
    </source>
</reference>
<dbReference type="GO" id="GO:0046872">
    <property type="term" value="F:metal ion binding"/>
    <property type="evidence" value="ECO:0007669"/>
    <property type="project" value="UniProtKB-KW"/>
</dbReference>
<name>A0A7L2B1Q0_9GRUI</name>
<evidence type="ECO:0000256" key="11">
    <source>
        <dbReference type="SAM" id="MobiDB-lite"/>
    </source>
</evidence>
<comment type="subunit">
    <text evidence="2">Homooligomer.</text>
</comment>
<feature type="region of interest" description="Disordered" evidence="11">
    <location>
        <begin position="438"/>
        <end position="460"/>
    </location>
</feature>
<dbReference type="Gene3D" id="3.30.2010.10">
    <property type="entry name" value="Metalloproteases ('zincins'), catalytic domain"/>
    <property type="match status" value="1"/>
</dbReference>
<protein>
    <recommendedName>
        <fullName evidence="9">Metalloendopeptidase OMA1, mitochondrial</fullName>
    </recommendedName>
    <alternativeName>
        <fullName evidence="10">Overlapping with the m-AAA protease 1 homolog</fullName>
    </alternativeName>
</protein>
<evidence type="ECO:0000256" key="7">
    <source>
        <dbReference type="ARBA" id="ARBA00023049"/>
    </source>
</evidence>
<comment type="similarity">
    <text evidence="8">Belongs to the peptidase M48 family.</text>
</comment>
<evidence type="ECO:0000256" key="2">
    <source>
        <dbReference type="ARBA" id="ARBA00011182"/>
    </source>
</evidence>
<dbReference type="OrthoDB" id="7464992at2759"/>
<proteinExistence type="inferred from homology"/>
<keyword evidence="7" id="KW-0482">Metalloprotease</keyword>
<evidence type="ECO:0000313" key="15">
    <source>
        <dbReference type="Proteomes" id="UP000590868"/>
    </source>
</evidence>
<keyword evidence="12" id="KW-0812">Transmembrane</keyword>
<dbReference type="PANTHER" id="PTHR22726">
    <property type="entry name" value="METALLOENDOPEPTIDASE OMA1"/>
    <property type="match status" value="1"/>
</dbReference>
<accession>A0A7L2B1Q0</accession>
<evidence type="ECO:0000256" key="8">
    <source>
        <dbReference type="ARBA" id="ARBA00038233"/>
    </source>
</evidence>
<evidence type="ECO:0000256" key="12">
    <source>
        <dbReference type="SAM" id="Phobius"/>
    </source>
</evidence>
<keyword evidence="3" id="KW-0645">Protease</keyword>